<dbReference type="InterPro" id="IPR011836">
    <property type="entry name" value="YhdP"/>
</dbReference>
<evidence type="ECO:0000313" key="3">
    <source>
        <dbReference type="Proteomes" id="UP000886251"/>
    </source>
</evidence>
<reference evidence="2" key="1">
    <citation type="journal article" date="2020" name="mSystems">
        <title>Genome- and Community-Level Interaction Insights into Carbon Utilization and Element Cycling Functions of Hydrothermarchaeota in Hydrothermal Sediment.</title>
        <authorList>
            <person name="Zhou Z."/>
            <person name="Liu Y."/>
            <person name="Xu W."/>
            <person name="Pan J."/>
            <person name="Luo Z.H."/>
            <person name="Li M."/>
        </authorList>
    </citation>
    <scope>NUCLEOTIDE SEQUENCE [LARGE SCALE GENOMIC DNA]</scope>
    <source>
        <strain evidence="2">HyVt-443</strain>
    </source>
</reference>
<organism evidence="2 3">
    <name type="scientific">Sedimenticola thiotaurini</name>
    <dbReference type="NCBI Taxonomy" id="1543721"/>
    <lineage>
        <taxon>Bacteria</taxon>
        <taxon>Pseudomonadati</taxon>
        <taxon>Pseudomonadota</taxon>
        <taxon>Gammaproteobacteria</taxon>
        <taxon>Chromatiales</taxon>
        <taxon>Sedimenticolaceae</taxon>
        <taxon>Sedimenticola</taxon>
    </lineage>
</organism>
<sequence length="373" mass="41020">MIHLAKSAVLKLWLLLLLLIVISAFLLTTGRLLTPLVAGYRSDVERLLSTALAQPVEIGRLSARWRGLGPELVLQDVSVLAPESGREALRIGRAAIQVALFDSLRSLTVKPRLITLSGLQLLIRRHRDGAVSIGGLEGLGGDRDDAGVGRLFGLPGRVRLTDSDIYWENRLIGAPPVRFPHVEALFLNDGERHRLEATFTTPGGGSARAIGELAGDLGRTGSWSGRFYLNGRNLALADLLNQRLPEAYQIRSGLLDLELWGRWDRTRFSELEGGIALTGLELERVRETEGAELESLSLEHLDGDFRWRRRPDGWLLQADSIDVTRGGSRWPTGRMALRARNGEPGGSRYDGGIDFLRLDDVAAIAAMLPLPER</sequence>
<dbReference type="PANTHER" id="PTHR38690">
    <property type="entry name" value="PROTEASE-RELATED"/>
    <property type="match status" value="1"/>
</dbReference>
<gene>
    <name evidence="2" type="ORF">ENI96_10280</name>
</gene>
<evidence type="ECO:0000313" key="2">
    <source>
        <dbReference type="EMBL" id="HEB96801.1"/>
    </source>
</evidence>
<protein>
    <recommendedName>
        <fullName evidence="1">YhdP central domain-containing protein</fullName>
    </recommendedName>
</protein>
<feature type="non-terminal residue" evidence="2">
    <location>
        <position position="373"/>
    </location>
</feature>
<accession>A0A831W7Q9</accession>
<dbReference type="Proteomes" id="UP000886251">
    <property type="component" value="Unassembled WGS sequence"/>
</dbReference>
<dbReference type="Pfam" id="PF13116">
    <property type="entry name" value="YhdP"/>
    <property type="match status" value="1"/>
</dbReference>
<evidence type="ECO:0000259" key="1">
    <source>
        <dbReference type="Pfam" id="PF13116"/>
    </source>
</evidence>
<feature type="domain" description="YhdP central" evidence="1">
    <location>
        <begin position="10"/>
        <end position="371"/>
    </location>
</feature>
<dbReference type="EMBL" id="DRKP01000121">
    <property type="protein sequence ID" value="HEB96801.1"/>
    <property type="molecule type" value="Genomic_DNA"/>
</dbReference>
<comment type="caution">
    <text evidence="2">The sequence shown here is derived from an EMBL/GenBank/DDBJ whole genome shotgun (WGS) entry which is preliminary data.</text>
</comment>
<dbReference type="AlphaFoldDB" id="A0A831W7Q9"/>
<name>A0A831W7Q9_9GAMM</name>
<dbReference type="InterPro" id="IPR025263">
    <property type="entry name" value="YhdP_central"/>
</dbReference>
<proteinExistence type="predicted"/>
<dbReference type="PANTHER" id="PTHR38690:SF1">
    <property type="entry name" value="PROTEASE"/>
    <property type="match status" value="1"/>
</dbReference>